<keyword evidence="3" id="KW-1185">Reference proteome</keyword>
<dbReference type="EMBL" id="CP040058">
    <property type="protein sequence ID" value="QCP33616.1"/>
    <property type="molecule type" value="Genomic_DNA"/>
</dbReference>
<name>A0A4P8I8B1_9FIRM</name>
<evidence type="ECO:0000313" key="3">
    <source>
        <dbReference type="Proteomes" id="UP000298653"/>
    </source>
</evidence>
<evidence type="ECO:0000313" key="2">
    <source>
        <dbReference type="EMBL" id="QCP33616.1"/>
    </source>
</evidence>
<proteinExistence type="predicted"/>
<dbReference type="OrthoDB" id="9127144at2"/>
<dbReference type="CDD" id="cd04301">
    <property type="entry name" value="NAT_SF"/>
    <property type="match status" value="1"/>
</dbReference>
<dbReference type="AlphaFoldDB" id="A0A4P8I8B1"/>
<evidence type="ECO:0000259" key="1">
    <source>
        <dbReference type="PROSITE" id="PS51186"/>
    </source>
</evidence>
<dbReference type="Proteomes" id="UP000298653">
    <property type="component" value="Chromosome"/>
</dbReference>
<dbReference type="Gene3D" id="3.40.630.30">
    <property type="match status" value="1"/>
</dbReference>
<dbReference type="SUPFAM" id="SSF55729">
    <property type="entry name" value="Acyl-CoA N-acyltransferases (Nat)"/>
    <property type="match status" value="1"/>
</dbReference>
<feature type="domain" description="N-acetyltransferase" evidence="1">
    <location>
        <begin position="1"/>
        <end position="151"/>
    </location>
</feature>
<dbReference type="Pfam" id="PF00583">
    <property type="entry name" value="Acetyltransf_1"/>
    <property type="match status" value="1"/>
</dbReference>
<reference evidence="2 3" key="1">
    <citation type="submission" date="2019-05" db="EMBL/GenBank/DDBJ databases">
        <title>Complete genome sequencing of Anaerostipes rhamnosivorans.</title>
        <authorList>
            <person name="Bui T.P.N."/>
            <person name="de Vos W.M."/>
        </authorList>
    </citation>
    <scope>NUCLEOTIDE SEQUENCE [LARGE SCALE GENOMIC DNA]</scope>
    <source>
        <strain evidence="2 3">1y2</strain>
    </source>
</reference>
<dbReference type="InterPro" id="IPR000182">
    <property type="entry name" value="GNAT_dom"/>
</dbReference>
<dbReference type="RefSeq" id="WP_137327264.1">
    <property type="nucleotide sequence ID" value="NZ_CP040058.1"/>
</dbReference>
<organism evidence="2 3">
    <name type="scientific">Anaerostipes rhamnosivorans</name>
    <dbReference type="NCBI Taxonomy" id="1229621"/>
    <lineage>
        <taxon>Bacteria</taxon>
        <taxon>Bacillati</taxon>
        <taxon>Bacillota</taxon>
        <taxon>Clostridia</taxon>
        <taxon>Lachnospirales</taxon>
        <taxon>Lachnospiraceae</taxon>
        <taxon>Anaerostipes</taxon>
    </lineage>
</organism>
<dbReference type="GO" id="GO:0016747">
    <property type="term" value="F:acyltransferase activity, transferring groups other than amino-acyl groups"/>
    <property type="evidence" value="ECO:0007669"/>
    <property type="project" value="InterPro"/>
</dbReference>
<dbReference type="KEGG" id="arf:AR1Y2_0162"/>
<dbReference type="PROSITE" id="PS51186">
    <property type="entry name" value="GNAT"/>
    <property type="match status" value="1"/>
</dbReference>
<accession>A0A4P8I8B1</accession>
<dbReference type="InterPro" id="IPR016181">
    <property type="entry name" value="Acyl_CoA_acyltransferase"/>
</dbReference>
<gene>
    <name evidence="2" type="ORF">AR1Y2_0162</name>
</gene>
<sequence length="179" mass="20969">MEHQYKWERTGSRDFSKVYRLMTEAFPPSEIRNETGQRSLLGHPGYQLYTAKKEEEVHGLLAVWVFETFDFIEHFAVDSSLRGNGLGGRLLKDYLQSVGKTVFLEVEAPVTELAKRRIGFYERSGFYLNDFDYIQPDLQKGHEPLLLKNMTYPSKSSPEDFEYMKQHIFDTVYKSYLNT</sequence>
<protein>
    <recommendedName>
        <fullName evidence="1">N-acetyltransferase domain-containing protein</fullName>
    </recommendedName>
</protein>